<proteinExistence type="predicted"/>
<evidence type="ECO:0000313" key="2">
    <source>
        <dbReference type="Proteomes" id="UP000278756"/>
    </source>
</evidence>
<sequence length="38" mass="3962">MARMGLIRDSGLRGMGEGGCKAIKWVATTGETKGGEHV</sequence>
<accession>A0A3G9G5K0</accession>
<name>A0A3G9G5K0_9CAUL</name>
<reference evidence="2" key="2">
    <citation type="journal article" date="2017" name="Plant Physiol. Biochem.">
        <title>Differential oxidative and antioxidative response of duckweed Lemna minor toward plant growth promoting/inhibiting bacteria.</title>
        <authorList>
            <person name="Ishizawa H."/>
            <person name="Kuroda M."/>
            <person name="Morikawa M."/>
            <person name="Ike M."/>
        </authorList>
    </citation>
    <scope>NUCLEOTIDE SEQUENCE [LARGE SCALE GENOMIC DNA]</scope>
    <source>
        <strain evidence="2">M6</strain>
    </source>
</reference>
<dbReference type="AlphaFoldDB" id="A0A3G9G5K0"/>
<reference evidence="2" key="1">
    <citation type="journal article" date="2017" name="Biotechnol. Biofuels">
        <title>Evaluation of environmental bacterial communities as a factor affecting the growth of duckweed Lemna minor.</title>
        <authorList>
            <person name="Ishizawa H."/>
            <person name="Kuroda M."/>
            <person name="Morikawa M."/>
            <person name="Ike M."/>
        </authorList>
    </citation>
    <scope>NUCLEOTIDE SEQUENCE [LARGE SCALE GENOMIC DNA]</scope>
    <source>
        <strain evidence="2">M6</strain>
    </source>
</reference>
<organism evidence="1 2">
    <name type="scientific">Asticcacaulis excentricus</name>
    <dbReference type="NCBI Taxonomy" id="78587"/>
    <lineage>
        <taxon>Bacteria</taxon>
        <taxon>Pseudomonadati</taxon>
        <taxon>Pseudomonadota</taxon>
        <taxon>Alphaproteobacteria</taxon>
        <taxon>Caulobacterales</taxon>
        <taxon>Caulobacteraceae</taxon>
        <taxon>Asticcacaulis</taxon>
    </lineage>
</organism>
<evidence type="ECO:0000313" key="1">
    <source>
        <dbReference type="EMBL" id="BBF79508.1"/>
    </source>
</evidence>
<gene>
    <name evidence="1" type="ORF">EM6_0074</name>
</gene>
<dbReference type="Proteomes" id="UP000278756">
    <property type="component" value="Chromosome 1"/>
</dbReference>
<dbReference type="EMBL" id="AP018827">
    <property type="protein sequence ID" value="BBF79508.1"/>
    <property type="molecule type" value="Genomic_DNA"/>
</dbReference>
<protein>
    <submittedName>
        <fullName evidence="1">Uncharacterized protein</fullName>
    </submittedName>
</protein>